<keyword evidence="2" id="KW-0732">Signal</keyword>
<sequence>MTTCLRETLACLTLLLVTSVVNAAEQGELLFSGPQVGEELAAFDAQRAFDESKTVPVLDGTADGPLLLIFVHQVTRPSIGLTRLLMEYAATKEKEGLKSRLVFLTDDPTDTKALLQRARRALPQGVHPCISTDGIEGPGAYGLNRKMTLTVLVGSKGKVTANFPLVQPSIQADAPKIGHEILKVLGGTEAPSLKEMGFDEQRRGMVRPNMAPEQTVAEHDVLYRQYMAPVIQKSATPEEVEAAAKAVEDFAATTPWFKQRVYKASQLISSSPRLADYGTSDAQEYIQKWAKEFAPPDQPAGLERRRAPVDDSTGETTKESSDSSND</sequence>
<accession>A0A2S8FDG9</accession>
<protein>
    <recommendedName>
        <fullName evidence="5">Thioredoxin domain-containing protein</fullName>
    </recommendedName>
</protein>
<proteinExistence type="predicted"/>
<feature type="signal peptide" evidence="2">
    <location>
        <begin position="1"/>
        <end position="23"/>
    </location>
</feature>
<dbReference type="Proteomes" id="UP000238322">
    <property type="component" value="Unassembled WGS sequence"/>
</dbReference>
<name>A0A2S8FDG9_9BACT</name>
<gene>
    <name evidence="3" type="ORF">C5Y83_22795</name>
</gene>
<feature type="compositionally biased region" description="Basic and acidic residues" evidence="1">
    <location>
        <begin position="316"/>
        <end position="326"/>
    </location>
</feature>
<evidence type="ECO:0008006" key="5">
    <source>
        <dbReference type="Google" id="ProtNLM"/>
    </source>
</evidence>
<dbReference type="OrthoDB" id="279801at2"/>
<comment type="caution">
    <text evidence="3">The sequence shown here is derived from an EMBL/GenBank/DDBJ whole genome shotgun (WGS) entry which is preliminary data.</text>
</comment>
<evidence type="ECO:0000313" key="4">
    <source>
        <dbReference type="Proteomes" id="UP000238322"/>
    </source>
</evidence>
<evidence type="ECO:0000256" key="2">
    <source>
        <dbReference type="SAM" id="SignalP"/>
    </source>
</evidence>
<dbReference type="EMBL" id="PUHY01000014">
    <property type="protein sequence ID" value="PQO30208.1"/>
    <property type="molecule type" value="Genomic_DNA"/>
</dbReference>
<evidence type="ECO:0000313" key="3">
    <source>
        <dbReference type="EMBL" id="PQO30208.1"/>
    </source>
</evidence>
<feature type="chain" id="PRO_5015531098" description="Thioredoxin domain-containing protein" evidence="2">
    <location>
        <begin position="24"/>
        <end position="326"/>
    </location>
</feature>
<dbReference type="RefSeq" id="WP_105332113.1">
    <property type="nucleotide sequence ID" value="NZ_PUHY01000014.1"/>
</dbReference>
<organism evidence="3 4">
    <name type="scientific">Blastopirellula marina</name>
    <dbReference type="NCBI Taxonomy" id="124"/>
    <lineage>
        <taxon>Bacteria</taxon>
        <taxon>Pseudomonadati</taxon>
        <taxon>Planctomycetota</taxon>
        <taxon>Planctomycetia</taxon>
        <taxon>Pirellulales</taxon>
        <taxon>Pirellulaceae</taxon>
        <taxon>Blastopirellula</taxon>
    </lineage>
</organism>
<feature type="region of interest" description="Disordered" evidence="1">
    <location>
        <begin position="289"/>
        <end position="326"/>
    </location>
</feature>
<dbReference type="AlphaFoldDB" id="A0A2S8FDG9"/>
<reference evidence="3 4" key="1">
    <citation type="submission" date="2018-02" db="EMBL/GenBank/DDBJ databases">
        <title>Comparative genomes isolates from brazilian mangrove.</title>
        <authorList>
            <person name="Araujo J.E."/>
            <person name="Taketani R.G."/>
            <person name="Silva M.C.P."/>
            <person name="Loureco M.V."/>
            <person name="Andreote F.D."/>
        </authorList>
    </citation>
    <scope>NUCLEOTIDE SEQUENCE [LARGE SCALE GENOMIC DNA]</scope>
    <source>
        <strain evidence="3 4">Hex-1 MGV</strain>
    </source>
</reference>
<evidence type="ECO:0000256" key="1">
    <source>
        <dbReference type="SAM" id="MobiDB-lite"/>
    </source>
</evidence>